<name>A0A7X0SS91_9BACL</name>
<reference evidence="1 2" key="1">
    <citation type="submission" date="2020-08" db="EMBL/GenBank/DDBJ databases">
        <title>Cohnella phylogeny.</title>
        <authorList>
            <person name="Dunlap C."/>
        </authorList>
    </citation>
    <scope>NUCLEOTIDE SEQUENCE [LARGE SCALE GENOMIC DNA]</scope>
    <source>
        <strain evidence="1 2">CBP 2801</strain>
    </source>
</reference>
<accession>A0A7X0SS91</accession>
<proteinExistence type="predicted"/>
<dbReference type="InterPro" id="IPR008929">
    <property type="entry name" value="Chondroitin_lyas"/>
</dbReference>
<dbReference type="AlphaFoldDB" id="A0A7X0SS91"/>
<dbReference type="Proteomes" id="UP000564644">
    <property type="component" value="Unassembled WGS sequence"/>
</dbReference>
<evidence type="ECO:0000313" key="2">
    <source>
        <dbReference type="Proteomes" id="UP000564644"/>
    </source>
</evidence>
<dbReference type="Gene3D" id="1.50.10.100">
    <property type="entry name" value="Chondroitin AC/alginate lyase"/>
    <property type="match status" value="1"/>
</dbReference>
<keyword evidence="2" id="KW-1185">Reference proteome</keyword>
<dbReference type="RefSeq" id="WP_185132823.1">
    <property type="nucleotide sequence ID" value="NZ_JACJVO010000043.1"/>
</dbReference>
<sequence length="356" mass="39528">MLSFASQVITVLKPYFDSLLRQDPQTGERYIYDDELGDRASCCTTGAAASFYAWAGKRNGSDDGLNVARELVREAARRQLPGGGFGQPFYVKKGEPDTVDIAEVGAIADSLYHVHRATGSEEAKASLIRSADYLLTQVSPRNPAAILKRPGEDFDVLNGDMYAAHTFGRAYELSGNPVYLEKVRQIFVHLADRFGKNEPGWWPYIENWDGSVFMGNSVLYQATIVGLAHSALPLLDEELQIRWERVAEEAMNTMLQAIRQPPSEATEAPWWSRDWSNGWELYLCFCRSSAPEVRKLGEDRFAEAAAELAEQGVARFRPKIGNPVPDRTPVTTTFRKAAGFASLFANLAFESGGELE</sequence>
<evidence type="ECO:0000313" key="1">
    <source>
        <dbReference type="EMBL" id="MBB6735166.1"/>
    </source>
</evidence>
<comment type="caution">
    <text evidence="1">The sequence shown here is derived from an EMBL/GenBank/DDBJ whole genome shotgun (WGS) entry which is preliminary data.</text>
</comment>
<organism evidence="1 2">
    <name type="scientific">Cohnella zeiphila</name>
    <dbReference type="NCBI Taxonomy" id="2761120"/>
    <lineage>
        <taxon>Bacteria</taxon>
        <taxon>Bacillati</taxon>
        <taxon>Bacillota</taxon>
        <taxon>Bacilli</taxon>
        <taxon>Bacillales</taxon>
        <taxon>Paenibacillaceae</taxon>
        <taxon>Cohnella</taxon>
    </lineage>
</organism>
<dbReference type="EMBL" id="JACJVO010000043">
    <property type="protein sequence ID" value="MBB6735166.1"/>
    <property type="molecule type" value="Genomic_DNA"/>
</dbReference>
<gene>
    <name evidence="1" type="ORF">H7C18_30065</name>
</gene>
<dbReference type="SUPFAM" id="SSF48208">
    <property type="entry name" value="Six-hairpin glycosidases"/>
    <property type="match status" value="1"/>
</dbReference>
<dbReference type="InterPro" id="IPR008928">
    <property type="entry name" value="6-hairpin_glycosidase_sf"/>
</dbReference>
<dbReference type="GO" id="GO:0005975">
    <property type="term" value="P:carbohydrate metabolic process"/>
    <property type="evidence" value="ECO:0007669"/>
    <property type="project" value="InterPro"/>
</dbReference>
<protein>
    <submittedName>
        <fullName evidence="1">Uncharacterized protein</fullName>
    </submittedName>
</protein>